<dbReference type="SMART" id="SM00849">
    <property type="entry name" value="Lactamase_B"/>
    <property type="match status" value="1"/>
</dbReference>
<accession>B5L5W3</accession>
<feature type="signal peptide" evidence="1">
    <location>
        <begin position="1"/>
        <end position="21"/>
    </location>
</feature>
<dbReference type="InterPro" id="IPR001279">
    <property type="entry name" value="Metallo-B-lactamas"/>
</dbReference>
<name>B5L5W3_9BACT</name>
<dbReference type="PANTHER" id="PTHR42951:SF17">
    <property type="entry name" value="METALLO-BETA-LACTAMASE DOMAIN-CONTAINING PROTEIN"/>
    <property type="match status" value="1"/>
</dbReference>
<gene>
    <name evidence="3" type="primary">blaLRA-7</name>
    <name evidence="3" type="ORF">AKSOIL_0011</name>
</gene>
<evidence type="ECO:0000256" key="1">
    <source>
        <dbReference type="SAM" id="SignalP"/>
    </source>
</evidence>
<dbReference type="PANTHER" id="PTHR42951">
    <property type="entry name" value="METALLO-BETA-LACTAMASE DOMAIN-CONTAINING"/>
    <property type="match status" value="1"/>
</dbReference>
<evidence type="ECO:0000259" key="2">
    <source>
        <dbReference type="SMART" id="SM00849"/>
    </source>
</evidence>
<feature type="domain" description="Metallo-beta-lactamase" evidence="2">
    <location>
        <begin position="47"/>
        <end position="252"/>
    </location>
</feature>
<feature type="chain" id="PRO_5002833604" evidence="1">
    <location>
        <begin position="22"/>
        <end position="302"/>
    </location>
</feature>
<dbReference type="Pfam" id="PF00753">
    <property type="entry name" value="Lactamase_B"/>
    <property type="match status" value="1"/>
</dbReference>
<dbReference type="SUPFAM" id="SSF56281">
    <property type="entry name" value="Metallo-hydrolase/oxidoreductase"/>
    <property type="match status" value="1"/>
</dbReference>
<proteinExistence type="predicted"/>
<dbReference type="NCBIfam" id="NF012229">
    <property type="entry name" value="bla_class_B_core"/>
    <property type="match status" value="1"/>
</dbReference>
<keyword evidence="1" id="KW-0732">Signal</keyword>
<protein>
    <submittedName>
        <fullName evidence="3">LRA-7</fullName>
    </submittedName>
</protein>
<dbReference type="Gene3D" id="3.60.15.10">
    <property type="entry name" value="Ribonuclease Z/Hydroxyacylglutathione hydrolase-like"/>
    <property type="match status" value="1"/>
</dbReference>
<dbReference type="EMBL" id="EU408356">
    <property type="protein sequence ID" value="ACH58998.1"/>
    <property type="molecule type" value="Genomic_DNA"/>
</dbReference>
<dbReference type="RefSeq" id="WP_099982802.1">
    <property type="nucleotide sequence ID" value="NG_055766.1"/>
</dbReference>
<dbReference type="AlphaFoldDB" id="B5L5W3"/>
<dbReference type="InterPro" id="IPR036866">
    <property type="entry name" value="RibonucZ/Hydroxyglut_hydro"/>
</dbReference>
<reference evidence="3" key="1">
    <citation type="journal article" date="2009" name="ISME J.">
        <title>Functional metagenomics reveals diverse beta-lactamases in a remote Alaskan soil.</title>
        <authorList>
            <person name="Allen H.K."/>
            <person name="Moe L.A."/>
            <person name="Rodbumrer J."/>
            <person name="Gaarder A."/>
            <person name="Handelsman J."/>
        </authorList>
    </citation>
    <scope>NUCLEOTIDE SEQUENCE</scope>
</reference>
<evidence type="ECO:0000313" key="3">
    <source>
        <dbReference type="EMBL" id="ACH58998.1"/>
    </source>
</evidence>
<sequence length="302" mass="32959">MRSKFLLATALVLSTAFTADAADAPKRLPVNITNQDWLKPFPGFKIVGNMYYVGTYDLGCYLIDTGAGLILVNTGIMGSYPLMKASIESLGFKTSDIKIITATHGHSDHVADMASFKKDAPSAVVYMSERDVESLESGGNFDYRRPAPEGRGGLVYDPIHVDVKTKPGDHIKLGNVDMTVLQAYGHTPGATSFQFQQTDAGKTYNVMIVNMNGINAGVKLLGSPKYPTIVEDFKNTIDMQATYKPDIWVSSHAGQFNLHQVYKPGDAYNPARFGDQAAYQQKIATAKANYEKQLAEERAAAK</sequence>
<organism evidence="3">
    <name type="scientific">uncultured bacterium BLR7</name>
    <dbReference type="NCBI Taxonomy" id="506523"/>
    <lineage>
        <taxon>Bacteria</taxon>
        <taxon>environmental samples</taxon>
    </lineage>
</organism>
<dbReference type="InterPro" id="IPR050855">
    <property type="entry name" value="NDM-1-like"/>
</dbReference>
<dbReference type="NCBIfam" id="NF033105">
    <property type="entry name" value="bla_subclass_B3"/>
    <property type="match status" value="1"/>
</dbReference>
<dbReference type="CARD" id="ARO:3002486">
    <property type="molecule name" value="LRA-7"/>
    <property type="mechanism identifier" value="ARO:0001004"/>
    <property type="mechanism name" value="antibiotic inactivation"/>
</dbReference>